<reference evidence="2 3" key="1">
    <citation type="submission" date="2019-05" db="EMBL/GenBank/DDBJ databases">
        <title>Draft genome sequence of Nonomuraea zeae DSM 100528.</title>
        <authorList>
            <person name="Saricaoglu S."/>
            <person name="Isik K."/>
        </authorList>
    </citation>
    <scope>NUCLEOTIDE SEQUENCE [LARGE SCALE GENOMIC DNA]</scope>
    <source>
        <strain evidence="2 3">DSM 100528</strain>
    </source>
</reference>
<accession>A0A5S4GZ89</accession>
<dbReference type="RefSeq" id="WP_138688476.1">
    <property type="nucleotide sequence ID" value="NZ_JBHSAZ010000046.1"/>
</dbReference>
<comment type="caution">
    <text evidence="2">The sequence shown here is derived from an EMBL/GenBank/DDBJ whole genome shotgun (WGS) entry which is preliminary data.</text>
</comment>
<name>A0A5S4GZ89_9ACTN</name>
<proteinExistence type="predicted"/>
<protein>
    <submittedName>
        <fullName evidence="2">Uncharacterized protein</fullName>
    </submittedName>
</protein>
<keyword evidence="1" id="KW-0472">Membrane</keyword>
<feature type="transmembrane region" description="Helical" evidence="1">
    <location>
        <begin position="42"/>
        <end position="61"/>
    </location>
</feature>
<dbReference type="AlphaFoldDB" id="A0A5S4GZ89"/>
<evidence type="ECO:0000313" key="3">
    <source>
        <dbReference type="Proteomes" id="UP000306628"/>
    </source>
</evidence>
<evidence type="ECO:0000256" key="1">
    <source>
        <dbReference type="SAM" id="Phobius"/>
    </source>
</evidence>
<organism evidence="2 3">
    <name type="scientific">Nonomuraea zeae</name>
    <dbReference type="NCBI Taxonomy" id="1642303"/>
    <lineage>
        <taxon>Bacteria</taxon>
        <taxon>Bacillati</taxon>
        <taxon>Actinomycetota</taxon>
        <taxon>Actinomycetes</taxon>
        <taxon>Streptosporangiales</taxon>
        <taxon>Streptosporangiaceae</taxon>
        <taxon>Nonomuraea</taxon>
    </lineage>
</organism>
<evidence type="ECO:0000313" key="2">
    <source>
        <dbReference type="EMBL" id="TMR38285.1"/>
    </source>
</evidence>
<dbReference type="EMBL" id="VCKX01000010">
    <property type="protein sequence ID" value="TMR38285.1"/>
    <property type="molecule type" value="Genomic_DNA"/>
</dbReference>
<gene>
    <name evidence="2" type="ORF">ETD85_05430</name>
</gene>
<keyword evidence="3" id="KW-1185">Reference proteome</keyword>
<dbReference type="Proteomes" id="UP000306628">
    <property type="component" value="Unassembled WGS sequence"/>
</dbReference>
<sequence>MGVFTVGYLVTLLPVAWGNLPMYVDEQSGFSEHLPGWREEVTSSILGAAALIQLAALPLLARRGKTRMAGAEPGE</sequence>
<keyword evidence="1" id="KW-0812">Transmembrane</keyword>
<keyword evidence="1" id="KW-1133">Transmembrane helix</keyword>